<dbReference type="GO" id="GO:0005525">
    <property type="term" value="F:GTP binding"/>
    <property type="evidence" value="ECO:0007669"/>
    <property type="project" value="UniProtKB-KW"/>
</dbReference>
<comment type="similarity">
    <text evidence="6">Belongs to the SIMIBI class G3E GTPase family. ZNG1 subfamily.</text>
</comment>
<keyword evidence="4" id="KW-0342">GTP-binding</keyword>
<dbReference type="GO" id="GO:0016787">
    <property type="term" value="F:hydrolase activity"/>
    <property type="evidence" value="ECO:0007669"/>
    <property type="project" value="UniProtKB-KW"/>
</dbReference>
<reference evidence="11" key="1">
    <citation type="journal article" date="2018" name="Nat. Microbiol.">
        <title>Leveraging single-cell genomics to expand the fungal tree of life.</title>
        <authorList>
            <person name="Ahrendt S.R."/>
            <person name="Quandt C.A."/>
            <person name="Ciobanu D."/>
            <person name="Clum A."/>
            <person name="Salamov A."/>
            <person name="Andreopoulos B."/>
            <person name="Cheng J.F."/>
            <person name="Woyke T."/>
            <person name="Pelin A."/>
            <person name="Henrissat B."/>
            <person name="Reynolds N.K."/>
            <person name="Benny G.L."/>
            <person name="Smith M.E."/>
            <person name="James T.Y."/>
            <person name="Grigoriev I.V."/>
        </authorList>
    </citation>
    <scope>NUCLEOTIDE SEQUENCE [LARGE SCALE GENOMIC DNA]</scope>
    <source>
        <strain evidence="11">Benny S71-1</strain>
    </source>
</reference>
<keyword evidence="11" id="KW-1185">Reference proteome</keyword>
<dbReference type="SUPFAM" id="SSF52540">
    <property type="entry name" value="P-loop containing nucleoside triphosphate hydrolases"/>
    <property type="match status" value="1"/>
</dbReference>
<sequence length="263" mass="29069">MKKRGKFDYILLETTGPIASMFWLDDALCSQVYLDGIITLVDAKHIERHLAEVDDANPTNTATRDRQIAMADRLVLNKIDLLASEELHSIEQQILVPVEFVLNLDAYRSVPDPPAMSTMAPSADHLRDVSTVCLEWTTAGQATAHLAERLERWMQTLLWEKCLPGADQAAHDRPTTALDILRLKGAFHRVTDPADQLHVIQGVQELYEVRAVTTEPSMVAAAVAADQAALSTLNVGKLVLIGRGLDREQLARSLCTSVEVNIK</sequence>
<dbReference type="Gene3D" id="3.30.1220.10">
    <property type="entry name" value="CobW-like, C-terminal domain"/>
    <property type="match status" value="1"/>
</dbReference>
<keyword evidence="2" id="KW-0378">Hydrolase</keyword>
<dbReference type="InterPro" id="IPR036627">
    <property type="entry name" value="CobW-likC_sf"/>
</dbReference>
<evidence type="ECO:0000259" key="8">
    <source>
        <dbReference type="Pfam" id="PF02492"/>
    </source>
</evidence>
<keyword evidence="3" id="KW-0862">Zinc</keyword>
<organism evidence="10 11">
    <name type="scientific">Syncephalis pseudoplumigaleata</name>
    <dbReference type="NCBI Taxonomy" id="1712513"/>
    <lineage>
        <taxon>Eukaryota</taxon>
        <taxon>Fungi</taxon>
        <taxon>Fungi incertae sedis</taxon>
        <taxon>Zoopagomycota</taxon>
        <taxon>Zoopagomycotina</taxon>
        <taxon>Zoopagomycetes</taxon>
        <taxon>Zoopagales</taxon>
        <taxon>Piptocephalidaceae</taxon>
        <taxon>Syncephalis</taxon>
    </lineage>
</organism>
<keyword evidence="5" id="KW-0143">Chaperone</keyword>
<dbReference type="AlphaFoldDB" id="A0A4P9YWW0"/>
<feature type="domain" description="CobW/HypB/UreG nucleotide-binding" evidence="8">
    <location>
        <begin position="3"/>
        <end position="93"/>
    </location>
</feature>
<dbReference type="Pfam" id="PF07683">
    <property type="entry name" value="CobW_C"/>
    <property type="match status" value="1"/>
</dbReference>
<protein>
    <recommendedName>
        <fullName evidence="12">CobW C-terminal domain-containing protein</fullName>
    </recommendedName>
</protein>
<dbReference type="PANTHER" id="PTHR13748">
    <property type="entry name" value="COBW-RELATED"/>
    <property type="match status" value="1"/>
</dbReference>
<dbReference type="InterPro" id="IPR003495">
    <property type="entry name" value="CobW/HypB/UreG_nucleotide-bd"/>
</dbReference>
<evidence type="ECO:0000256" key="5">
    <source>
        <dbReference type="ARBA" id="ARBA00023186"/>
    </source>
</evidence>
<evidence type="ECO:0000256" key="6">
    <source>
        <dbReference type="ARBA" id="ARBA00034320"/>
    </source>
</evidence>
<dbReference type="InterPro" id="IPR011629">
    <property type="entry name" value="CobW-like_C"/>
</dbReference>
<dbReference type="SUPFAM" id="SSF90002">
    <property type="entry name" value="Hypothetical protein YjiA, C-terminal domain"/>
    <property type="match status" value="1"/>
</dbReference>
<proteinExistence type="inferred from homology"/>
<evidence type="ECO:0000256" key="3">
    <source>
        <dbReference type="ARBA" id="ARBA00022833"/>
    </source>
</evidence>
<evidence type="ECO:0000256" key="4">
    <source>
        <dbReference type="ARBA" id="ARBA00023134"/>
    </source>
</evidence>
<name>A0A4P9YWW0_9FUNG</name>
<keyword evidence="1" id="KW-0547">Nucleotide-binding</keyword>
<evidence type="ECO:0000313" key="11">
    <source>
        <dbReference type="Proteomes" id="UP000278143"/>
    </source>
</evidence>
<dbReference type="EMBL" id="KZ990969">
    <property type="protein sequence ID" value="RKP23440.1"/>
    <property type="molecule type" value="Genomic_DNA"/>
</dbReference>
<evidence type="ECO:0000256" key="1">
    <source>
        <dbReference type="ARBA" id="ARBA00022741"/>
    </source>
</evidence>
<dbReference type="GO" id="GO:0005737">
    <property type="term" value="C:cytoplasm"/>
    <property type="evidence" value="ECO:0007669"/>
    <property type="project" value="TreeGrafter"/>
</dbReference>
<dbReference type="Gene3D" id="3.40.50.300">
    <property type="entry name" value="P-loop containing nucleotide triphosphate hydrolases"/>
    <property type="match status" value="1"/>
</dbReference>
<comment type="catalytic activity">
    <reaction evidence="7">
        <text>GTP + H2O = GDP + phosphate + H(+)</text>
        <dbReference type="Rhea" id="RHEA:19669"/>
        <dbReference type="ChEBI" id="CHEBI:15377"/>
        <dbReference type="ChEBI" id="CHEBI:15378"/>
        <dbReference type="ChEBI" id="CHEBI:37565"/>
        <dbReference type="ChEBI" id="CHEBI:43474"/>
        <dbReference type="ChEBI" id="CHEBI:58189"/>
    </reaction>
    <physiologicalReaction direction="left-to-right" evidence="7">
        <dbReference type="Rhea" id="RHEA:19670"/>
    </physiologicalReaction>
</comment>
<dbReference type="Pfam" id="PF02492">
    <property type="entry name" value="cobW"/>
    <property type="match status" value="1"/>
</dbReference>
<accession>A0A4P9YWW0</accession>
<evidence type="ECO:0000256" key="2">
    <source>
        <dbReference type="ARBA" id="ARBA00022801"/>
    </source>
</evidence>
<dbReference type="InterPro" id="IPR027417">
    <property type="entry name" value="P-loop_NTPase"/>
</dbReference>
<evidence type="ECO:0000256" key="7">
    <source>
        <dbReference type="ARBA" id="ARBA00049117"/>
    </source>
</evidence>
<evidence type="ECO:0000313" key="10">
    <source>
        <dbReference type="EMBL" id="RKP23440.1"/>
    </source>
</evidence>
<evidence type="ECO:0000259" key="9">
    <source>
        <dbReference type="Pfam" id="PF07683"/>
    </source>
</evidence>
<evidence type="ECO:0008006" key="12">
    <source>
        <dbReference type="Google" id="ProtNLM"/>
    </source>
</evidence>
<gene>
    <name evidence="10" type="ORF">SYNPS1DRAFT_30814</name>
</gene>
<dbReference type="Proteomes" id="UP000278143">
    <property type="component" value="Unassembled WGS sequence"/>
</dbReference>
<dbReference type="PANTHER" id="PTHR13748:SF31">
    <property type="entry name" value="ZINC-REGULATED GTPASE METALLOPROTEIN ACTIVATOR 1A-RELATED"/>
    <property type="match status" value="1"/>
</dbReference>
<dbReference type="InterPro" id="IPR051316">
    <property type="entry name" value="Zinc-reg_GTPase_activator"/>
</dbReference>
<dbReference type="OrthoDB" id="258627at2759"/>
<feature type="domain" description="CobW C-terminal" evidence="9">
    <location>
        <begin position="176"/>
        <end position="254"/>
    </location>
</feature>